<dbReference type="EMBL" id="BARS01014851">
    <property type="protein sequence ID" value="GAF97480.1"/>
    <property type="molecule type" value="Genomic_DNA"/>
</dbReference>
<proteinExistence type="predicted"/>
<evidence type="ECO:0000313" key="1">
    <source>
        <dbReference type="EMBL" id="GAF97480.1"/>
    </source>
</evidence>
<gene>
    <name evidence="1" type="ORF">S01H1_24683</name>
</gene>
<dbReference type="AlphaFoldDB" id="X0VA72"/>
<accession>X0VA72</accession>
<sequence length="55" mass="5723">MGVVILVLVVIAALFAVVSGVWVAIALITAISARRTIPDTQCQADKQSSAINLKS</sequence>
<comment type="caution">
    <text evidence="1">The sequence shown here is derived from an EMBL/GenBank/DDBJ whole genome shotgun (WGS) entry which is preliminary data.</text>
</comment>
<name>X0VA72_9ZZZZ</name>
<reference evidence="1" key="1">
    <citation type="journal article" date="2014" name="Front. Microbiol.">
        <title>High frequency of phylogenetically diverse reductive dehalogenase-homologous genes in deep subseafloor sedimentary metagenomes.</title>
        <authorList>
            <person name="Kawai M."/>
            <person name="Futagami T."/>
            <person name="Toyoda A."/>
            <person name="Takaki Y."/>
            <person name="Nishi S."/>
            <person name="Hori S."/>
            <person name="Arai W."/>
            <person name="Tsubouchi T."/>
            <person name="Morono Y."/>
            <person name="Uchiyama I."/>
            <person name="Ito T."/>
            <person name="Fujiyama A."/>
            <person name="Inagaki F."/>
            <person name="Takami H."/>
        </authorList>
    </citation>
    <scope>NUCLEOTIDE SEQUENCE</scope>
    <source>
        <strain evidence="1">Expedition CK06-06</strain>
    </source>
</reference>
<protein>
    <submittedName>
        <fullName evidence="1">Uncharacterized protein</fullName>
    </submittedName>
</protein>
<organism evidence="1">
    <name type="scientific">marine sediment metagenome</name>
    <dbReference type="NCBI Taxonomy" id="412755"/>
    <lineage>
        <taxon>unclassified sequences</taxon>
        <taxon>metagenomes</taxon>
        <taxon>ecological metagenomes</taxon>
    </lineage>
</organism>